<keyword evidence="3 5" id="KW-0732">Signal</keyword>
<proteinExistence type="inferred from homology"/>
<dbReference type="SUPFAM" id="SSF49401">
    <property type="entry name" value="Bacterial adhesins"/>
    <property type="match status" value="1"/>
</dbReference>
<evidence type="ECO:0000256" key="4">
    <source>
        <dbReference type="ARBA" id="ARBA00023263"/>
    </source>
</evidence>
<evidence type="ECO:0000256" key="5">
    <source>
        <dbReference type="SAM" id="SignalP"/>
    </source>
</evidence>
<organism evidence="6">
    <name type="scientific">Citrobacter koseri</name>
    <name type="common">Citrobacter diversus</name>
    <dbReference type="NCBI Taxonomy" id="545"/>
    <lineage>
        <taxon>Bacteria</taxon>
        <taxon>Pseudomonadati</taxon>
        <taxon>Pseudomonadota</taxon>
        <taxon>Gammaproteobacteria</taxon>
        <taxon>Enterobacterales</taxon>
        <taxon>Enterobacteriaceae</taxon>
        <taxon>Citrobacter</taxon>
    </lineage>
</organism>
<name>A0A078LS07_CITKO</name>
<dbReference type="PATRIC" id="fig|545.12.peg.4957"/>
<feature type="chain" id="PRO_5001741534" evidence="5">
    <location>
        <begin position="22"/>
        <end position="181"/>
    </location>
</feature>
<evidence type="ECO:0000313" key="6">
    <source>
        <dbReference type="EMBL" id="CDZ86668.1"/>
    </source>
</evidence>
<gene>
    <name evidence="6" type="ORF">BN1086_04920</name>
</gene>
<dbReference type="EMBL" id="LK931337">
    <property type="protein sequence ID" value="CDZ86668.1"/>
    <property type="molecule type" value="Genomic_DNA"/>
</dbReference>
<dbReference type="PANTHER" id="PTHR33420">
    <property type="entry name" value="FIMBRIAL SUBUNIT ELFA-RELATED"/>
    <property type="match status" value="1"/>
</dbReference>
<dbReference type="InterPro" id="IPR039458">
    <property type="entry name" value="FimA-like"/>
</dbReference>
<comment type="similarity">
    <text evidence="2">Belongs to the fimbrial protein family.</text>
</comment>
<evidence type="ECO:0000256" key="1">
    <source>
        <dbReference type="ARBA" id="ARBA00004561"/>
    </source>
</evidence>
<protein>
    <submittedName>
        <fullName evidence="6">Major fimbrial subunit</fullName>
    </submittedName>
</protein>
<dbReference type="AlphaFoldDB" id="A0A078LS07"/>
<reference evidence="6" key="1">
    <citation type="submission" date="2014-06" db="EMBL/GenBank/DDBJ databases">
        <authorList>
            <person name="Urmite Genomes Urmite Genomes"/>
        </authorList>
    </citation>
    <scope>NUCLEOTIDE SEQUENCE</scope>
</reference>
<dbReference type="InterPro" id="IPR008966">
    <property type="entry name" value="Adhesion_dom_sf"/>
</dbReference>
<accession>A0A078LS07</accession>
<dbReference type="GO" id="GO:0043709">
    <property type="term" value="P:cell adhesion involved in single-species biofilm formation"/>
    <property type="evidence" value="ECO:0007669"/>
    <property type="project" value="TreeGrafter"/>
</dbReference>
<evidence type="ECO:0000256" key="2">
    <source>
        <dbReference type="ARBA" id="ARBA00006671"/>
    </source>
</evidence>
<dbReference type="GO" id="GO:0009289">
    <property type="term" value="C:pilus"/>
    <property type="evidence" value="ECO:0007669"/>
    <property type="project" value="UniProtKB-SubCell"/>
</dbReference>
<feature type="signal peptide" evidence="5">
    <location>
        <begin position="1"/>
        <end position="21"/>
    </location>
</feature>
<keyword evidence="4" id="KW-0281">Fimbrium</keyword>
<dbReference type="Gene3D" id="2.60.40.1090">
    <property type="entry name" value="Fimbrial-type adhesion domain"/>
    <property type="match status" value="1"/>
</dbReference>
<dbReference type="InterPro" id="IPR050263">
    <property type="entry name" value="Bact_Fimbrial_Adh_Pro"/>
</dbReference>
<dbReference type="PANTHER" id="PTHR33420:SF3">
    <property type="entry name" value="FIMBRIAL SUBUNIT ELFA"/>
    <property type="match status" value="1"/>
</dbReference>
<sequence length="181" mass="18733">MKKLVISLGMASTFVTGSTLAYDGTINFTGKVVDSTCVVKTGSDNLNVILPTVAASTLVRDGATTGLTRFEIKLENCAANVNGATGVKAYFEPSSNIDYATHTLKNTASGSKATNVNIQLADGSNPATTLNIGENNGDQLSVAIPITAGEVTLPYYAQYYATGRATAGAVASTINYTVAYE</sequence>
<comment type="subcellular location">
    <subcellularLocation>
        <location evidence="1">Fimbrium</location>
    </subcellularLocation>
</comment>
<dbReference type="Pfam" id="PF16970">
    <property type="entry name" value="FimA"/>
    <property type="match status" value="1"/>
</dbReference>
<dbReference type="InterPro" id="IPR036937">
    <property type="entry name" value="Adhesion_dom_fimbrial_sf"/>
</dbReference>
<evidence type="ECO:0000256" key="3">
    <source>
        <dbReference type="ARBA" id="ARBA00022729"/>
    </source>
</evidence>